<dbReference type="GO" id="GO:0004930">
    <property type="term" value="F:G protein-coupled receptor activity"/>
    <property type="evidence" value="ECO:0007669"/>
    <property type="project" value="UniProtKB-KW"/>
</dbReference>
<dbReference type="GO" id="GO:0005886">
    <property type="term" value="C:plasma membrane"/>
    <property type="evidence" value="ECO:0007669"/>
    <property type="project" value="UniProtKB-SubCell"/>
</dbReference>
<feature type="transmembrane region" description="Helical" evidence="10">
    <location>
        <begin position="286"/>
        <end position="306"/>
    </location>
</feature>
<sequence>MTLFYQQQGDVMMLLVKGDNMFGVAVSVTVALLMALIFVASSILNTLFLVIFIRRPVIRSISNRFIVSLTVLNLLSSWVMLPLVVGDTFLQAWESPFLCSAVNATAEFVTSASIFATLLIALDRFWAITKPLHYHMLISRRKSMLMIVCSWFLAIIIATLAVLADYRGHAWNVCRVKPNIAQKITLGSWTVQTWFVLVNLVTSFLVPMLVIFLLYVAIYRAAEENSIRTRRSSSCGSSLDVVVQGRMSRSISRSTSSRSTSSQFVSNIRHRLSNASLFLYKEEARAAKISVAVIVLFFFSWFPYYVTELLDSDLIQIVVPDGIHSVILVLALSNSTVSPYIYLYRSQRFRREVLHLFGMKKSQQVLRKSSRSLHIPGERASSTSSILSQGSLNSVIAETLRVLHPKRKVSNKTPFSSLFSKIIPLQESGPKSNSNFFIISDSTGAFSSEADNASVMPVEEIQCMLPQVTVTKPGL</sequence>
<evidence type="ECO:0000256" key="5">
    <source>
        <dbReference type="ARBA" id="ARBA00022989"/>
    </source>
</evidence>
<evidence type="ECO:0000256" key="7">
    <source>
        <dbReference type="ARBA" id="ARBA00023136"/>
    </source>
</evidence>
<dbReference type="PANTHER" id="PTHR22752:SF1">
    <property type="entry name" value="G-PROTEIN COUPLED RECEPTOR 176"/>
    <property type="match status" value="1"/>
</dbReference>
<dbReference type="AlphaFoldDB" id="A0AAV2S9E3"/>
<organism evidence="12 13">
    <name type="scientific">Meganyctiphanes norvegica</name>
    <name type="common">Northern krill</name>
    <name type="synonym">Thysanopoda norvegica</name>
    <dbReference type="NCBI Taxonomy" id="48144"/>
    <lineage>
        <taxon>Eukaryota</taxon>
        <taxon>Metazoa</taxon>
        <taxon>Ecdysozoa</taxon>
        <taxon>Arthropoda</taxon>
        <taxon>Crustacea</taxon>
        <taxon>Multicrustacea</taxon>
        <taxon>Malacostraca</taxon>
        <taxon>Eumalacostraca</taxon>
        <taxon>Eucarida</taxon>
        <taxon>Euphausiacea</taxon>
        <taxon>Euphausiidae</taxon>
        <taxon>Meganyctiphanes</taxon>
    </lineage>
</organism>
<name>A0AAV2S9E3_MEGNR</name>
<keyword evidence="6" id="KW-0297">G-protein coupled receptor</keyword>
<dbReference type="Proteomes" id="UP001497623">
    <property type="component" value="Unassembled WGS sequence"/>
</dbReference>
<evidence type="ECO:0000256" key="2">
    <source>
        <dbReference type="ARBA" id="ARBA00010663"/>
    </source>
</evidence>
<feature type="transmembrane region" description="Helical" evidence="10">
    <location>
        <begin position="143"/>
        <end position="163"/>
    </location>
</feature>
<dbReference type="SUPFAM" id="SSF81321">
    <property type="entry name" value="Family A G protein-coupled receptor-like"/>
    <property type="match status" value="1"/>
</dbReference>
<feature type="transmembrane region" description="Helical" evidence="10">
    <location>
        <begin position="194"/>
        <end position="218"/>
    </location>
</feature>
<evidence type="ECO:0000259" key="11">
    <source>
        <dbReference type="PROSITE" id="PS50262"/>
    </source>
</evidence>
<accession>A0AAV2S9E3</accession>
<feature type="domain" description="G-protein coupled receptors family 1 profile" evidence="11">
    <location>
        <begin position="44"/>
        <end position="342"/>
    </location>
</feature>
<keyword evidence="7 10" id="KW-0472">Membrane</keyword>
<dbReference type="EMBL" id="CAXKWB010050330">
    <property type="protein sequence ID" value="CAL4169634.1"/>
    <property type="molecule type" value="Genomic_DNA"/>
</dbReference>
<feature type="transmembrane region" description="Helical" evidence="10">
    <location>
        <begin position="20"/>
        <end position="53"/>
    </location>
</feature>
<feature type="transmembrane region" description="Helical" evidence="10">
    <location>
        <begin position="326"/>
        <end position="344"/>
    </location>
</feature>
<comment type="caution">
    <text evidence="12">The sequence shown here is derived from an EMBL/GenBank/DDBJ whole genome shotgun (WGS) entry which is preliminary data.</text>
</comment>
<dbReference type="Pfam" id="PF00001">
    <property type="entry name" value="7tm_1"/>
    <property type="match status" value="1"/>
</dbReference>
<dbReference type="InterPro" id="IPR000276">
    <property type="entry name" value="GPCR_Rhodpsn"/>
</dbReference>
<comment type="subcellular location">
    <subcellularLocation>
        <location evidence="1">Cell membrane</location>
        <topology evidence="1">Multi-pass membrane protein</topology>
    </subcellularLocation>
</comment>
<feature type="transmembrane region" description="Helical" evidence="10">
    <location>
        <begin position="104"/>
        <end position="122"/>
    </location>
</feature>
<evidence type="ECO:0000256" key="4">
    <source>
        <dbReference type="ARBA" id="ARBA00022692"/>
    </source>
</evidence>
<evidence type="ECO:0000256" key="1">
    <source>
        <dbReference type="ARBA" id="ARBA00004651"/>
    </source>
</evidence>
<keyword evidence="9" id="KW-0807">Transducer</keyword>
<dbReference type="PRINTS" id="PR00237">
    <property type="entry name" value="GPCRRHODOPSN"/>
</dbReference>
<reference evidence="12 13" key="1">
    <citation type="submission" date="2024-05" db="EMBL/GenBank/DDBJ databases">
        <authorList>
            <person name="Wallberg A."/>
        </authorList>
    </citation>
    <scope>NUCLEOTIDE SEQUENCE [LARGE SCALE GENOMIC DNA]</scope>
</reference>
<evidence type="ECO:0000256" key="10">
    <source>
        <dbReference type="SAM" id="Phobius"/>
    </source>
</evidence>
<dbReference type="PANTHER" id="PTHR22752">
    <property type="entry name" value="G PROTEIN-COUPLED RECEPTOR"/>
    <property type="match status" value="1"/>
</dbReference>
<dbReference type="Gene3D" id="1.20.1070.10">
    <property type="entry name" value="Rhodopsin 7-helix transmembrane proteins"/>
    <property type="match status" value="1"/>
</dbReference>
<dbReference type="CDD" id="cd00637">
    <property type="entry name" value="7tm_classA_rhodopsin-like"/>
    <property type="match status" value="1"/>
</dbReference>
<evidence type="ECO:0000256" key="9">
    <source>
        <dbReference type="ARBA" id="ARBA00023224"/>
    </source>
</evidence>
<dbReference type="PROSITE" id="PS50262">
    <property type="entry name" value="G_PROTEIN_RECEP_F1_2"/>
    <property type="match status" value="1"/>
</dbReference>
<evidence type="ECO:0000256" key="6">
    <source>
        <dbReference type="ARBA" id="ARBA00023040"/>
    </source>
</evidence>
<protein>
    <recommendedName>
        <fullName evidence="11">G-protein coupled receptors family 1 profile domain-containing protein</fullName>
    </recommendedName>
</protein>
<evidence type="ECO:0000313" key="12">
    <source>
        <dbReference type="EMBL" id="CAL4169634.1"/>
    </source>
</evidence>
<feature type="transmembrane region" description="Helical" evidence="10">
    <location>
        <begin position="65"/>
        <end position="84"/>
    </location>
</feature>
<comment type="similarity">
    <text evidence="2">Belongs to the G-protein coupled receptor 1 family.</text>
</comment>
<evidence type="ECO:0000256" key="8">
    <source>
        <dbReference type="ARBA" id="ARBA00023170"/>
    </source>
</evidence>
<keyword evidence="13" id="KW-1185">Reference proteome</keyword>
<evidence type="ECO:0000313" key="13">
    <source>
        <dbReference type="Proteomes" id="UP001497623"/>
    </source>
</evidence>
<evidence type="ECO:0000256" key="3">
    <source>
        <dbReference type="ARBA" id="ARBA00022475"/>
    </source>
</evidence>
<keyword evidence="4 10" id="KW-0812">Transmembrane</keyword>
<dbReference type="SMART" id="SM01381">
    <property type="entry name" value="7TM_GPCR_Srsx"/>
    <property type="match status" value="1"/>
</dbReference>
<keyword evidence="3" id="KW-1003">Cell membrane</keyword>
<keyword evidence="5 10" id="KW-1133">Transmembrane helix</keyword>
<gene>
    <name evidence="12" type="ORF">MNOR_LOCUS33903</name>
</gene>
<keyword evidence="8" id="KW-0675">Receptor</keyword>
<dbReference type="InterPro" id="IPR017452">
    <property type="entry name" value="GPCR_Rhodpsn_7TM"/>
</dbReference>
<proteinExistence type="inferred from homology"/>